<keyword evidence="2" id="KW-1185">Reference proteome</keyword>
<dbReference type="PANTHER" id="PTHR42085">
    <property type="entry name" value="F-BOX DOMAIN-CONTAINING PROTEIN"/>
    <property type="match status" value="1"/>
</dbReference>
<gene>
    <name evidence="1" type="ORF">B9Z65_1642</name>
</gene>
<dbReference type="EMBL" id="NHZQ01000445">
    <property type="protein sequence ID" value="PSK35059.1"/>
    <property type="molecule type" value="Genomic_DNA"/>
</dbReference>
<dbReference type="SUPFAM" id="SSF48452">
    <property type="entry name" value="TPR-like"/>
    <property type="match status" value="1"/>
</dbReference>
<sequence>MQLLSLPAEIRSHIFSFILDPSANRKIDSDNYTNYNFSPALQLFLVNKQVHSEARSLFFNINTFIVISTPWNEAQTHVAIEGHVPIIAGGERADKFSLWTMLILINAPNFEFAEEEMRKFVIHIDDLPAFATTWKYSDLTHPQLNPHLGLSLKFRDPKVRQDWEEPMIPKAVQSRLLLPLGVVKRLAGLEITGRPMPLKSLMEELQKAMNEPHESPESCLRRATHFKDEGNKALKVGKYEEALELYREAWLAMHIVVNGRERHVHADLYYNRELREEPFKGMQGHTVRLALRVKLVANTVMLYLKMEKYEDAKYWGMRTITMIRQAIGLPEHEEAAAPEEEAITNFVAAVDMGKVYFRTAMAWKALDDKSEARKLLKVAQVYLPNDKKVQEEVAACALRIG</sequence>
<dbReference type="Proteomes" id="UP000243723">
    <property type="component" value="Unassembled WGS sequence"/>
</dbReference>
<dbReference type="PANTHER" id="PTHR42085:SF2">
    <property type="entry name" value="F-BOX DOMAIN-CONTAINING PROTEIN"/>
    <property type="match status" value="1"/>
</dbReference>
<organism evidence="1 2">
    <name type="scientific">Elsinoe australis</name>
    <dbReference type="NCBI Taxonomy" id="40998"/>
    <lineage>
        <taxon>Eukaryota</taxon>
        <taxon>Fungi</taxon>
        <taxon>Dikarya</taxon>
        <taxon>Ascomycota</taxon>
        <taxon>Pezizomycotina</taxon>
        <taxon>Dothideomycetes</taxon>
        <taxon>Dothideomycetidae</taxon>
        <taxon>Myriangiales</taxon>
        <taxon>Elsinoaceae</taxon>
        <taxon>Elsinoe</taxon>
    </lineage>
</organism>
<protein>
    <submittedName>
        <fullName evidence="1">Uncharacterized protein</fullName>
    </submittedName>
</protein>
<dbReference type="STRING" id="40998.A0A2P7YGG4"/>
<comment type="caution">
    <text evidence="1">The sequence shown here is derived from an EMBL/GenBank/DDBJ whole genome shotgun (WGS) entry which is preliminary data.</text>
</comment>
<evidence type="ECO:0000313" key="1">
    <source>
        <dbReference type="EMBL" id="PSK35059.1"/>
    </source>
</evidence>
<reference evidence="1 2" key="1">
    <citation type="submission" date="2017-05" db="EMBL/GenBank/DDBJ databases">
        <title>Draft genome sequence of Elsinoe australis.</title>
        <authorList>
            <person name="Cheng Q."/>
        </authorList>
    </citation>
    <scope>NUCLEOTIDE SEQUENCE [LARGE SCALE GENOMIC DNA]</scope>
    <source>
        <strain evidence="1 2">NL1</strain>
    </source>
</reference>
<dbReference type="InterPro" id="IPR011990">
    <property type="entry name" value="TPR-like_helical_dom_sf"/>
</dbReference>
<evidence type="ECO:0000313" key="2">
    <source>
        <dbReference type="Proteomes" id="UP000243723"/>
    </source>
</evidence>
<proteinExistence type="predicted"/>
<dbReference type="Gene3D" id="1.25.40.10">
    <property type="entry name" value="Tetratricopeptide repeat domain"/>
    <property type="match status" value="1"/>
</dbReference>
<accession>A0A2P7YGG4</accession>
<dbReference type="InterPro" id="IPR038883">
    <property type="entry name" value="AN11006-like"/>
</dbReference>
<dbReference type="OrthoDB" id="5229512at2759"/>
<dbReference type="AlphaFoldDB" id="A0A2P7YGG4"/>
<name>A0A2P7YGG4_9PEZI</name>